<evidence type="ECO:0000256" key="5">
    <source>
        <dbReference type="ARBA" id="ARBA00022801"/>
    </source>
</evidence>
<dbReference type="GO" id="GO:0036374">
    <property type="term" value="F:glutathione hydrolase activity"/>
    <property type="evidence" value="ECO:0007669"/>
    <property type="project" value="UniProtKB-UniRule"/>
</dbReference>
<dbReference type="Gene3D" id="1.10.246.130">
    <property type="match status" value="1"/>
</dbReference>
<feature type="binding site" evidence="10">
    <location>
        <position position="122"/>
    </location>
    <ligand>
        <name>L-glutamate</name>
        <dbReference type="ChEBI" id="CHEBI:29985"/>
    </ligand>
</feature>
<dbReference type="UniPathway" id="UPA00204"/>
<comment type="similarity">
    <text evidence="3 11">Belongs to the gamma-glutamyltransferase family.</text>
</comment>
<evidence type="ECO:0000256" key="6">
    <source>
        <dbReference type="ARBA" id="ARBA00023145"/>
    </source>
</evidence>
<dbReference type="AlphaFoldDB" id="A0A1K1XR40"/>
<evidence type="ECO:0000256" key="2">
    <source>
        <dbReference type="ARBA" id="ARBA00001089"/>
    </source>
</evidence>
<dbReference type="Gene3D" id="3.60.20.40">
    <property type="match status" value="1"/>
</dbReference>
<dbReference type="InterPro" id="IPR029055">
    <property type="entry name" value="Ntn_hydrolases_N"/>
</dbReference>
<dbReference type="EC" id="2.3.2.2" evidence="11"/>
<evidence type="ECO:0000256" key="9">
    <source>
        <dbReference type="PIRSR" id="PIRSR600101-1"/>
    </source>
</evidence>
<evidence type="ECO:0000256" key="7">
    <source>
        <dbReference type="ARBA" id="ARBA00023315"/>
    </source>
</evidence>
<comment type="catalytic activity">
    <reaction evidence="8 11">
        <text>an N-terminal (5-L-glutamyl)-[peptide] + an alpha-amino acid = 5-L-glutamyl amino acid + an N-terminal L-alpha-aminoacyl-[peptide]</text>
        <dbReference type="Rhea" id="RHEA:23904"/>
        <dbReference type="Rhea" id="RHEA-COMP:9780"/>
        <dbReference type="Rhea" id="RHEA-COMP:9795"/>
        <dbReference type="ChEBI" id="CHEBI:77644"/>
        <dbReference type="ChEBI" id="CHEBI:78597"/>
        <dbReference type="ChEBI" id="CHEBI:78599"/>
        <dbReference type="ChEBI" id="CHEBI:78608"/>
        <dbReference type="EC" id="2.3.2.2"/>
    </reaction>
</comment>
<dbReference type="NCBIfam" id="TIGR00066">
    <property type="entry name" value="g_glut_trans"/>
    <property type="match status" value="1"/>
</dbReference>
<dbReference type="GO" id="GO:0006751">
    <property type="term" value="P:glutathione catabolic process"/>
    <property type="evidence" value="ECO:0007669"/>
    <property type="project" value="UniProtKB-UniRule"/>
</dbReference>
<organism evidence="12 13">
    <name type="scientific">Marinospirillum alkaliphilum DSM 21637</name>
    <dbReference type="NCBI Taxonomy" id="1122209"/>
    <lineage>
        <taxon>Bacteria</taxon>
        <taxon>Pseudomonadati</taxon>
        <taxon>Pseudomonadota</taxon>
        <taxon>Gammaproteobacteria</taxon>
        <taxon>Oceanospirillales</taxon>
        <taxon>Oceanospirillaceae</taxon>
        <taxon>Marinospirillum</taxon>
    </lineage>
</organism>
<dbReference type="InterPro" id="IPR043138">
    <property type="entry name" value="GGT_lsub"/>
</dbReference>
<dbReference type="GO" id="GO:0103068">
    <property type="term" value="F:leukotriene C4 gamma-glutamyl transferase activity"/>
    <property type="evidence" value="ECO:0007669"/>
    <property type="project" value="UniProtKB-EC"/>
</dbReference>
<evidence type="ECO:0000256" key="4">
    <source>
        <dbReference type="ARBA" id="ARBA00022679"/>
    </source>
</evidence>
<dbReference type="RefSeq" id="WP_177247077.1">
    <property type="nucleotide sequence ID" value="NZ_FPJW01000006.1"/>
</dbReference>
<name>A0A1K1XR40_9GAMM</name>
<dbReference type="PANTHER" id="PTHR43199:SF1">
    <property type="entry name" value="GLUTATHIONE HYDROLASE PROENZYME"/>
    <property type="match status" value="1"/>
</dbReference>
<dbReference type="Pfam" id="PF01019">
    <property type="entry name" value="G_glu_transpept"/>
    <property type="match status" value="1"/>
</dbReference>
<comment type="catalytic activity">
    <reaction evidence="2 11">
        <text>glutathione + H2O = L-cysteinylglycine + L-glutamate</text>
        <dbReference type="Rhea" id="RHEA:28807"/>
        <dbReference type="ChEBI" id="CHEBI:15377"/>
        <dbReference type="ChEBI" id="CHEBI:29985"/>
        <dbReference type="ChEBI" id="CHEBI:57925"/>
        <dbReference type="ChEBI" id="CHEBI:61694"/>
        <dbReference type="EC" id="3.4.19.13"/>
    </reaction>
</comment>
<keyword evidence="6 11" id="KW-0865">Zymogen</keyword>
<evidence type="ECO:0000256" key="8">
    <source>
        <dbReference type="ARBA" id="ARBA00047417"/>
    </source>
</evidence>
<dbReference type="GO" id="GO:0006750">
    <property type="term" value="P:glutathione biosynthetic process"/>
    <property type="evidence" value="ECO:0007669"/>
    <property type="project" value="UniProtKB-KW"/>
</dbReference>
<comment type="subunit">
    <text evidence="11">This enzyme consists of two polypeptide chains, which are synthesized in precursor form from a single polypeptide.</text>
</comment>
<evidence type="ECO:0000256" key="10">
    <source>
        <dbReference type="PIRSR" id="PIRSR600101-2"/>
    </source>
</evidence>
<accession>A0A1K1XR40</accession>
<dbReference type="EMBL" id="FPJW01000006">
    <property type="protein sequence ID" value="SFX52064.1"/>
    <property type="molecule type" value="Genomic_DNA"/>
</dbReference>
<evidence type="ECO:0000256" key="11">
    <source>
        <dbReference type="RuleBase" id="RU368036"/>
    </source>
</evidence>
<evidence type="ECO:0000256" key="3">
    <source>
        <dbReference type="ARBA" id="ARBA00009381"/>
    </source>
</evidence>
<proteinExistence type="inferred from homology"/>
<dbReference type="InterPro" id="IPR000101">
    <property type="entry name" value="GGT_peptidase"/>
</dbReference>
<feature type="binding site" evidence="10">
    <location>
        <position position="513"/>
    </location>
    <ligand>
        <name>L-glutamate</name>
        <dbReference type="ChEBI" id="CHEBI:29985"/>
    </ligand>
</feature>
<reference evidence="12 13" key="1">
    <citation type="submission" date="2016-11" db="EMBL/GenBank/DDBJ databases">
        <authorList>
            <person name="Jaros S."/>
            <person name="Januszkiewicz K."/>
            <person name="Wedrychowicz H."/>
        </authorList>
    </citation>
    <scope>NUCLEOTIDE SEQUENCE [LARGE SCALE GENOMIC DNA]</scope>
    <source>
        <strain evidence="12 13">DSM 21637</strain>
    </source>
</reference>
<keyword evidence="4 11" id="KW-0808">Transferase</keyword>
<evidence type="ECO:0000313" key="13">
    <source>
        <dbReference type="Proteomes" id="UP000182350"/>
    </source>
</evidence>
<dbReference type="PANTHER" id="PTHR43199">
    <property type="entry name" value="GLUTATHIONE HYDROLASE"/>
    <property type="match status" value="1"/>
</dbReference>
<comment type="PTM">
    <text evidence="11">Cleaved by autocatalysis into a large and a small subunit.</text>
</comment>
<dbReference type="STRING" id="1122209.SAMN02745752_01983"/>
<keyword evidence="5 11" id="KW-0378">Hydrolase</keyword>
<keyword evidence="13" id="KW-1185">Reference proteome</keyword>
<comment type="pathway">
    <text evidence="11">Sulfur metabolism; glutathione metabolism.</text>
</comment>
<protein>
    <recommendedName>
        <fullName evidence="11">Glutathione hydrolase proenzyme</fullName>
        <ecNumber evidence="11">2.3.2.2</ecNumber>
        <ecNumber evidence="11">3.4.19.13</ecNumber>
    </recommendedName>
    <component>
        <recommendedName>
            <fullName evidence="11">Glutathione hydrolase large chain</fullName>
        </recommendedName>
    </component>
    <component>
        <recommendedName>
            <fullName evidence="11">Glutathione hydrolase small chain</fullName>
        </recommendedName>
    </component>
</protein>
<dbReference type="PRINTS" id="PR01210">
    <property type="entry name" value="GGTRANSPTASE"/>
</dbReference>
<evidence type="ECO:0000256" key="1">
    <source>
        <dbReference type="ARBA" id="ARBA00001049"/>
    </source>
</evidence>
<keyword evidence="7 11" id="KW-0012">Acyltransferase</keyword>
<dbReference type="EC" id="3.4.19.13" evidence="11"/>
<dbReference type="Proteomes" id="UP000182350">
    <property type="component" value="Unassembled WGS sequence"/>
</dbReference>
<feature type="active site" description="Nucleophile" evidence="9">
    <location>
        <position position="417"/>
    </location>
</feature>
<dbReference type="InterPro" id="IPR051792">
    <property type="entry name" value="GGT_bact"/>
</dbReference>
<evidence type="ECO:0000313" key="12">
    <source>
        <dbReference type="EMBL" id="SFX52064.1"/>
    </source>
</evidence>
<dbReference type="SUPFAM" id="SSF56235">
    <property type="entry name" value="N-terminal nucleophile aminohydrolases (Ntn hydrolases)"/>
    <property type="match status" value="1"/>
</dbReference>
<sequence>MTAATRLMLLPLAAALLLTGCKPSPDAGKAADKNAADALQPELSSGLQQRSGWQFERQAVAAANPLAAEAGHQILLAGGNAVDAAIAAQLVLNLVEPQSSGIGGGGFLLSWDGELLIAWDGRETAPAAATPALFLDAAGQPLPFMQAVTSGRAVGVPGLLKMLEAAHQQQGQLLWSQLFEPAITLAETGFEVSPRLHHLLAHDPVLRENPAARDYFYLPDGSPLPVGHALKNPAMAAILRQVAEVGSDAFYTGILAESISQAVQQQGGLLTSEDLQAYQPVAREALCGGWLDYLVCGFPPPSSGQITLMQQLGILEQLSSDPKSPESLSEESFYTPEGLHQYIEASKLAFADRAQYLADPDFAEAPAGNWMSLIDPEYLHQRAQLIQSTSQGVAAPGQPHGVASAYASQWPQPEYGTTHISIMDAEGRGVAMTTSIEQAFGARILTDGGTGLPGGFLLNNQLTDFSFRPADEQGKPIANRVEAGKRPRSSMSPTLVFDPQSRELVATLGSPGGAAIIHYTTKTLLGSLGWQLSPQQAIELPNLANFNTPFTLLETDGFSEHVKRSLEARGHELREQDLTSGIQMLLLTPQGLLGGADPRREGWVAGD</sequence>
<dbReference type="PROSITE" id="PS51257">
    <property type="entry name" value="PROKAR_LIPOPROTEIN"/>
    <property type="match status" value="1"/>
</dbReference>
<keyword evidence="11" id="KW-0317">Glutathione biosynthesis</keyword>
<gene>
    <name evidence="12" type="ORF">SAMN02745752_01983</name>
</gene>
<feature type="binding site" evidence="10">
    <location>
        <begin position="489"/>
        <end position="490"/>
    </location>
    <ligand>
        <name>L-glutamate</name>
        <dbReference type="ChEBI" id="CHEBI:29985"/>
    </ligand>
</feature>
<dbReference type="InterPro" id="IPR043137">
    <property type="entry name" value="GGT_ssub_C"/>
</dbReference>
<feature type="binding site" evidence="10">
    <location>
        <position position="464"/>
    </location>
    <ligand>
        <name>L-glutamate</name>
        <dbReference type="ChEBI" id="CHEBI:29985"/>
    </ligand>
</feature>
<comment type="catalytic activity">
    <reaction evidence="1 11">
        <text>an S-substituted glutathione + H2O = an S-substituted L-cysteinylglycine + L-glutamate</text>
        <dbReference type="Rhea" id="RHEA:59468"/>
        <dbReference type="ChEBI" id="CHEBI:15377"/>
        <dbReference type="ChEBI" id="CHEBI:29985"/>
        <dbReference type="ChEBI" id="CHEBI:90779"/>
        <dbReference type="ChEBI" id="CHEBI:143103"/>
        <dbReference type="EC" id="3.4.19.13"/>
    </reaction>
</comment>